<dbReference type="Proteomes" id="UP000235145">
    <property type="component" value="Unassembled WGS sequence"/>
</dbReference>
<evidence type="ECO:0000313" key="1">
    <source>
        <dbReference type="EMBL" id="KAJ0224318.1"/>
    </source>
</evidence>
<sequence length="182" mass="20939">MTISNPNLLQTNLFDGTEVFTISNSHKRNTPHHAESEIKAFSRNLLNISFSSNDPRPSNWDPRDPLLISGFIRNMKVYRIYIDNGSCFDILYEHCFRQLPEKWKEGLQPPTGGPLVGFNGLSLRQLGTVQLRLTLVNHGERDRITMTVKFFVIRYSVVTQHSAWAISNRITSSRANDDTWHH</sequence>
<organism evidence="1 2">
    <name type="scientific">Lactuca sativa</name>
    <name type="common">Garden lettuce</name>
    <dbReference type="NCBI Taxonomy" id="4236"/>
    <lineage>
        <taxon>Eukaryota</taxon>
        <taxon>Viridiplantae</taxon>
        <taxon>Streptophyta</taxon>
        <taxon>Embryophyta</taxon>
        <taxon>Tracheophyta</taxon>
        <taxon>Spermatophyta</taxon>
        <taxon>Magnoliopsida</taxon>
        <taxon>eudicotyledons</taxon>
        <taxon>Gunneridae</taxon>
        <taxon>Pentapetalae</taxon>
        <taxon>asterids</taxon>
        <taxon>campanulids</taxon>
        <taxon>Asterales</taxon>
        <taxon>Asteraceae</taxon>
        <taxon>Cichorioideae</taxon>
        <taxon>Cichorieae</taxon>
        <taxon>Lactucinae</taxon>
        <taxon>Lactuca</taxon>
    </lineage>
</organism>
<comment type="caution">
    <text evidence="1">The sequence shown here is derived from an EMBL/GenBank/DDBJ whole genome shotgun (WGS) entry which is preliminary data.</text>
</comment>
<gene>
    <name evidence="1" type="ORF">LSAT_V11C100009910</name>
</gene>
<keyword evidence="2" id="KW-1185">Reference proteome</keyword>
<reference evidence="1 2" key="1">
    <citation type="journal article" date="2017" name="Nat. Commun.">
        <title>Genome assembly with in vitro proximity ligation data and whole-genome triplication in lettuce.</title>
        <authorList>
            <person name="Reyes-Chin-Wo S."/>
            <person name="Wang Z."/>
            <person name="Yang X."/>
            <person name="Kozik A."/>
            <person name="Arikit S."/>
            <person name="Song C."/>
            <person name="Xia L."/>
            <person name="Froenicke L."/>
            <person name="Lavelle D.O."/>
            <person name="Truco M.J."/>
            <person name="Xia R."/>
            <person name="Zhu S."/>
            <person name="Xu C."/>
            <person name="Xu H."/>
            <person name="Xu X."/>
            <person name="Cox K."/>
            <person name="Korf I."/>
            <person name="Meyers B.C."/>
            <person name="Michelmore R.W."/>
        </authorList>
    </citation>
    <scope>NUCLEOTIDE SEQUENCE [LARGE SCALE GENOMIC DNA]</scope>
    <source>
        <strain evidence="2">cv. Salinas</strain>
        <tissue evidence="1">Seedlings</tissue>
    </source>
</reference>
<accession>A0A9R1WLI4</accession>
<proteinExistence type="predicted"/>
<evidence type="ECO:0000313" key="2">
    <source>
        <dbReference type="Proteomes" id="UP000235145"/>
    </source>
</evidence>
<protein>
    <submittedName>
        <fullName evidence="1">Uncharacterized protein</fullName>
    </submittedName>
</protein>
<name>A0A9R1WLI4_LACSA</name>
<dbReference type="EMBL" id="NBSK02000001">
    <property type="protein sequence ID" value="KAJ0224318.1"/>
    <property type="molecule type" value="Genomic_DNA"/>
</dbReference>
<dbReference type="AlphaFoldDB" id="A0A9R1WLI4"/>